<dbReference type="PANTHER" id="PTHR30363">
    <property type="entry name" value="HTH-TYPE TRANSCRIPTIONAL REGULATOR SRLR-RELATED"/>
    <property type="match status" value="1"/>
</dbReference>
<evidence type="ECO:0000256" key="3">
    <source>
        <dbReference type="ARBA" id="ARBA00023163"/>
    </source>
</evidence>
<dbReference type="OrthoDB" id="9797223at2"/>
<evidence type="ECO:0000256" key="2">
    <source>
        <dbReference type="ARBA" id="ARBA00023125"/>
    </source>
</evidence>
<dbReference type="InterPro" id="IPR036388">
    <property type="entry name" value="WH-like_DNA-bd_sf"/>
</dbReference>
<dbReference type="GO" id="GO:0003677">
    <property type="term" value="F:DNA binding"/>
    <property type="evidence" value="ECO:0007669"/>
    <property type="project" value="UniProtKB-KW"/>
</dbReference>
<dbReference type="AlphaFoldDB" id="A0A1M5SWM0"/>
<keyword evidence="3" id="KW-0804">Transcription</keyword>
<dbReference type="SMART" id="SM00420">
    <property type="entry name" value="HTH_DEOR"/>
    <property type="match status" value="1"/>
</dbReference>
<evidence type="ECO:0000259" key="4">
    <source>
        <dbReference type="PROSITE" id="PS51000"/>
    </source>
</evidence>
<dbReference type="EMBL" id="FQXM01000005">
    <property type="protein sequence ID" value="SHH42876.1"/>
    <property type="molecule type" value="Genomic_DNA"/>
</dbReference>
<gene>
    <name evidence="5" type="ORF">SAMN02745207_01078</name>
</gene>
<dbReference type="InterPro" id="IPR001034">
    <property type="entry name" value="DeoR_HTH"/>
</dbReference>
<keyword evidence="6" id="KW-1185">Reference proteome</keyword>
<dbReference type="PRINTS" id="PR00037">
    <property type="entry name" value="HTHLACR"/>
</dbReference>
<dbReference type="RefSeq" id="WP_073337412.1">
    <property type="nucleotide sequence ID" value="NZ_FQXM01000005.1"/>
</dbReference>
<reference evidence="5 6" key="1">
    <citation type="submission" date="2016-11" db="EMBL/GenBank/DDBJ databases">
        <authorList>
            <person name="Jaros S."/>
            <person name="Januszkiewicz K."/>
            <person name="Wedrychowicz H."/>
        </authorList>
    </citation>
    <scope>NUCLEOTIDE SEQUENCE [LARGE SCALE GENOMIC DNA]</scope>
    <source>
        <strain evidence="5 6">DSM 8605</strain>
    </source>
</reference>
<keyword evidence="1" id="KW-0805">Transcription regulation</keyword>
<dbReference type="InterPro" id="IPR018356">
    <property type="entry name" value="Tscrpt_reg_HTH_DeoR_CS"/>
</dbReference>
<dbReference type="InterPro" id="IPR036390">
    <property type="entry name" value="WH_DNA-bd_sf"/>
</dbReference>
<dbReference type="Proteomes" id="UP000184447">
    <property type="component" value="Unassembled WGS sequence"/>
</dbReference>
<dbReference type="Pfam" id="PF08220">
    <property type="entry name" value="HTH_DeoR"/>
    <property type="match status" value="1"/>
</dbReference>
<proteinExistence type="predicted"/>
<keyword evidence="2" id="KW-0238">DNA-binding</keyword>
<dbReference type="Gene3D" id="1.10.10.10">
    <property type="entry name" value="Winged helix-like DNA-binding domain superfamily/Winged helix DNA-binding domain"/>
    <property type="match status" value="1"/>
</dbReference>
<evidence type="ECO:0000256" key="1">
    <source>
        <dbReference type="ARBA" id="ARBA00023015"/>
    </source>
</evidence>
<dbReference type="InterPro" id="IPR037171">
    <property type="entry name" value="NagB/RpiA_transferase-like"/>
</dbReference>
<organism evidence="5 6">
    <name type="scientific">Clostridium grantii DSM 8605</name>
    <dbReference type="NCBI Taxonomy" id="1121316"/>
    <lineage>
        <taxon>Bacteria</taxon>
        <taxon>Bacillati</taxon>
        <taxon>Bacillota</taxon>
        <taxon>Clostridia</taxon>
        <taxon>Eubacteriales</taxon>
        <taxon>Clostridiaceae</taxon>
        <taxon>Clostridium</taxon>
    </lineage>
</organism>
<dbReference type="SUPFAM" id="SSF100950">
    <property type="entry name" value="NagB/RpiA/CoA transferase-like"/>
    <property type="match status" value="1"/>
</dbReference>
<evidence type="ECO:0000313" key="5">
    <source>
        <dbReference type="EMBL" id="SHH42876.1"/>
    </source>
</evidence>
<dbReference type="InterPro" id="IPR014036">
    <property type="entry name" value="DeoR-like_C"/>
</dbReference>
<dbReference type="InterPro" id="IPR050313">
    <property type="entry name" value="Carb_Metab_HTH_regulators"/>
</dbReference>
<protein>
    <submittedName>
        <fullName evidence="5">Transcriptional regulator, DeoR family</fullName>
    </submittedName>
</protein>
<name>A0A1M5SWM0_9CLOT</name>
<dbReference type="SMART" id="SM01134">
    <property type="entry name" value="DeoRC"/>
    <property type="match status" value="1"/>
</dbReference>
<dbReference type="PROSITE" id="PS00894">
    <property type="entry name" value="HTH_DEOR_1"/>
    <property type="match status" value="1"/>
</dbReference>
<dbReference type="Pfam" id="PF00455">
    <property type="entry name" value="DeoRC"/>
    <property type="match status" value="1"/>
</dbReference>
<accession>A0A1M5SWM0</accession>
<dbReference type="STRING" id="1121316.SAMN02745207_01078"/>
<dbReference type="GO" id="GO:0003700">
    <property type="term" value="F:DNA-binding transcription factor activity"/>
    <property type="evidence" value="ECO:0007669"/>
    <property type="project" value="InterPro"/>
</dbReference>
<feature type="domain" description="HTH deoR-type" evidence="4">
    <location>
        <begin position="3"/>
        <end position="58"/>
    </location>
</feature>
<dbReference type="Gene3D" id="3.40.50.1360">
    <property type="match status" value="1"/>
</dbReference>
<dbReference type="PROSITE" id="PS51000">
    <property type="entry name" value="HTH_DEOR_2"/>
    <property type="match status" value="1"/>
</dbReference>
<dbReference type="PANTHER" id="PTHR30363:SF44">
    <property type="entry name" value="AGA OPERON TRANSCRIPTIONAL REPRESSOR-RELATED"/>
    <property type="match status" value="1"/>
</dbReference>
<evidence type="ECO:0000313" key="6">
    <source>
        <dbReference type="Proteomes" id="UP000184447"/>
    </source>
</evidence>
<sequence length="254" mass="28436">MLAVERRKIIITIIEEEKSVMVTDLSKNFGVTEETVRRDLEKLEKQGLLKRTYGGAVINESTVQELPFKIREVRNKEGKKCIGKMVAEYINDGDTILLDSSSTAIQVAEFLKNRNKLTVITNSVILLTKLAKVDGITVISTGGTLREGAMSLVGSISQNTIQNYNVDVAVVCCKGIHKEKGITDSNEQECEVKKSMIEVADKVLLVVDNTKFDKKAFVKICDLEKVDMVFTDKKLSQEWEETIYNSKGELIYCT</sequence>
<dbReference type="SUPFAM" id="SSF46785">
    <property type="entry name" value="Winged helix' DNA-binding domain"/>
    <property type="match status" value="1"/>
</dbReference>